<evidence type="ECO:0000256" key="4">
    <source>
        <dbReference type="RuleBase" id="RU004453"/>
    </source>
</evidence>
<dbReference type="InterPro" id="IPR001223">
    <property type="entry name" value="Glyco_hydro18_cat"/>
</dbReference>
<evidence type="ECO:0000256" key="2">
    <source>
        <dbReference type="ARBA" id="ARBA00023295"/>
    </source>
</evidence>
<dbReference type="EMBL" id="UGPB01000001">
    <property type="protein sequence ID" value="STY29259.1"/>
    <property type="molecule type" value="Genomic_DNA"/>
</dbReference>
<dbReference type="Proteomes" id="UP000255297">
    <property type="component" value="Unassembled WGS sequence"/>
</dbReference>
<dbReference type="InterPro" id="IPR017853">
    <property type="entry name" value="GH"/>
</dbReference>
<dbReference type="Pfam" id="PF00704">
    <property type="entry name" value="Glyco_hydro_18"/>
    <property type="match status" value="1"/>
</dbReference>
<reference evidence="6 7" key="1">
    <citation type="submission" date="2018-06" db="EMBL/GenBank/DDBJ databases">
        <authorList>
            <consortium name="Pathogen Informatics"/>
            <person name="Doyle S."/>
        </authorList>
    </citation>
    <scope>NUCLEOTIDE SEQUENCE [LARGE SCALE GENOMIC DNA]</scope>
    <source>
        <strain evidence="6 7">NCTC11532</strain>
    </source>
</reference>
<evidence type="ECO:0000256" key="1">
    <source>
        <dbReference type="ARBA" id="ARBA00022801"/>
    </source>
</evidence>
<dbReference type="SUPFAM" id="SSF51445">
    <property type="entry name" value="(Trans)glycosidases"/>
    <property type="match status" value="1"/>
</dbReference>
<name>A0A378LTW2_9GAMM</name>
<feature type="domain" description="GH18" evidence="5">
    <location>
        <begin position="57"/>
        <end position="192"/>
    </location>
</feature>
<accession>A0A378LTW2</accession>
<dbReference type="RefSeq" id="WP_031565839.1">
    <property type="nucleotide sequence ID" value="NZ_CAAAIS010000003.1"/>
</dbReference>
<protein>
    <submittedName>
        <fullName evidence="6">Glycosyl hydrolases family 18</fullName>
    </submittedName>
</protein>
<organism evidence="6 7">
    <name type="scientific">Legionella wadsworthii</name>
    <dbReference type="NCBI Taxonomy" id="28088"/>
    <lineage>
        <taxon>Bacteria</taxon>
        <taxon>Pseudomonadati</taxon>
        <taxon>Pseudomonadota</taxon>
        <taxon>Gammaproteobacteria</taxon>
        <taxon>Legionellales</taxon>
        <taxon>Legionellaceae</taxon>
        <taxon>Legionella</taxon>
    </lineage>
</organism>
<proteinExistence type="inferred from homology"/>
<evidence type="ECO:0000259" key="5">
    <source>
        <dbReference type="Pfam" id="PF00704"/>
    </source>
</evidence>
<evidence type="ECO:0000256" key="3">
    <source>
        <dbReference type="RuleBase" id="RU000489"/>
    </source>
</evidence>
<dbReference type="GO" id="GO:0004553">
    <property type="term" value="F:hydrolase activity, hydrolyzing O-glycosyl compounds"/>
    <property type="evidence" value="ECO:0007669"/>
    <property type="project" value="InterPro"/>
</dbReference>
<dbReference type="PROSITE" id="PS01095">
    <property type="entry name" value="GH18_1"/>
    <property type="match status" value="1"/>
</dbReference>
<keyword evidence="2 3" id="KW-0326">Glycosidase</keyword>
<keyword evidence="7" id="KW-1185">Reference proteome</keyword>
<keyword evidence="1 3" id="KW-0378">Hydrolase</keyword>
<dbReference type="AlphaFoldDB" id="A0A378LTW2"/>
<comment type="similarity">
    <text evidence="4">Belongs to the glycosyl hydrolase 18 family.</text>
</comment>
<sequence length="481" mass="53972">MILKQICFSVLSYLFIFFYPASSIYANSTDDEKVVAVYLYLNNPKQLQHYVSDLLKIKKANFNRVIFSFVKPTLLDYQTGNLATTGILGYFTDHDGKGAQAFNALKSAIKLSKSKNIQTFISVGGWNYSCNFTIAADCGPTSNATNQVPYDWFLDPTDQEEITKAKTSYANLIKLANDLGIDGIDFDYEEYWHADKYAVPWGPGSSGEWSTDIAKKILNSGGPTYQNLMKYGINSGASYVMPKTIDKIAAILHRVMDDPGAKYLKFSISAPAEGARPITGFVTEDKYPEIYTKGGLWWKGDLKGLLYHLTDKDEELMTRIESIGLMTYDLCGDNPEQCAPYLNGPLDLPGQVKAYMNDYFNWLKADKTTKPSLTVDNIDKVTFLPAKYHLKAKILFGFEVNQPVYPRNINGQLQLTNQLVNIILDQQKDSGGVAIWQMYSKPNLLVPDATTVQHTISQSCKTFLTHDDRYDCYANFPSVAK</sequence>
<evidence type="ECO:0000313" key="7">
    <source>
        <dbReference type="Proteomes" id="UP000255297"/>
    </source>
</evidence>
<dbReference type="Gene3D" id="3.20.20.80">
    <property type="entry name" value="Glycosidases"/>
    <property type="match status" value="1"/>
</dbReference>
<dbReference type="OrthoDB" id="8182996at2"/>
<gene>
    <name evidence="6" type="ORF">NCTC11532_01444</name>
</gene>
<evidence type="ECO:0000313" key="6">
    <source>
        <dbReference type="EMBL" id="STY29259.1"/>
    </source>
</evidence>
<dbReference type="InterPro" id="IPR001579">
    <property type="entry name" value="Glyco_hydro_18_chit_AS"/>
</dbReference>
<dbReference type="GO" id="GO:0005975">
    <property type="term" value="P:carbohydrate metabolic process"/>
    <property type="evidence" value="ECO:0007669"/>
    <property type="project" value="InterPro"/>
</dbReference>